<keyword evidence="4 8" id="KW-0812">Transmembrane</keyword>
<dbReference type="Pfam" id="PF23358">
    <property type="entry name" value="OST48_MD"/>
    <property type="match status" value="1"/>
</dbReference>
<evidence type="ECO:0000256" key="6">
    <source>
        <dbReference type="ARBA" id="ARBA00022989"/>
    </source>
</evidence>
<comment type="similarity">
    <text evidence="3 8">Belongs to the DDOST 48 kDa subunit family.</text>
</comment>
<keyword evidence="6 8" id="KW-1133">Transmembrane helix</keyword>
<evidence type="ECO:0000256" key="2">
    <source>
        <dbReference type="ARBA" id="ARBA00004922"/>
    </source>
</evidence>
<keyword evidence="5 8" id="KW-0256">Endoplasmic reticulum</keyword>
<dbReference type="EMBL" id="HG316465">
    <property type="protein sequence ID" value="CDF91619.1"/>
    <property type="molecule type" value="Genomic_DNA"/>
</dbReference>
<evidence type="ECO:0000256" key="3">
    <source>
        <dbReference type="ARBA" id="ARBA00008743"/>
    </source>
</evidence>
<dbReference type="PANTHER" id="PTHR10830:SF0">
    <property type="entry name" value="DOLICHYL-DIPHOSPHOOLIGOSACCHARIDE--PROTEIN GLYCOSYLTRANSFERASE 48 KDA SUBUNIT"/>
    <property type="match status" value="1"/>
</dbReference>
<comment type="subunit">
    <text evidence="8">Component of the oligosaccharyltransferase (OST) complex.</text>
</comment>
<comment type="function">
    <text evidence="8">Subunit of the oligosaccharyl transferase (OST) complex that catalyzes the initial transfer of a defined glycan (Glc(3)Man(9)GlcNAc(2) in eukaryotes) from the lipid carrier dolichol-pyrophosphate to an asparagine residue within an Asn-X-Ser/Thr consensus motif in nascent polypeptide chains, the first step in protein N-glycosylation. N-glycosylation occurs cotranslationally and the complex associates with the Sec61 complex at the channel-forming translocon complex that mediates protein translocation across the endoplasmic reticulum (ER).</text>
</comment>
<dbReference type="GO" id="GO:0008250">
    <property type="term" value="C:oligosaccharyltransferase complex"/>
    <property type="evidence" value="ECO:0007669"/>
    <property type="project" value="TreeGrafter"/>
</dbReference>
<sequence length="425" mass="48326">MLGVFISLLMALCGNIYAASVHPSRTLVLYDERLDQLGDFSRFFDNLKEREYDMHFSSANSSARIDLYEGEHRLYDNLVVLPVKGKQVNKLIPVDLLLQFYNDGGDVLSVTDPAAVCDSVRLFLNQLGIYPSPRGYELVDNVKENLVFGPNELKNYHIHATKGDKSLFVQNASAALLDNRQQLVPILAAPRTSFTRAAGKDAWTVGSQGFLAAGFQNLNNARVVWLGSVDFLKDAFYDNNGEFAQELAKWVFREKNVIKSLEPTHSHADGTTYETLPYKIKDIVVYEIGFSEWNGKKWQPYIADDIQFELRMLDPYYRLTLKPGRKEEQVQYYTTGEFNLPDHHGVFTFQTDYKRDGFSFVVQKDVRAIRNLAHSEYARSSEISNAAVYLTGIFAVIFAWIIFIIFFITAPPTIVKTVSSKKKNN</sequence>
<dbReference type="GO" id="GO:0018279">
    <property type="term" value="P:protein N-linked glycosylation via asparagine"/>
    <property type="evidence" value="ECO:0007669"/>
    <property type="project" value="UniProtKB-UniRule"/>
</dbReference>
<evidence type="ECO:0000259" key="9">
    <source>
        <dbReference type="Pfam" id="PF03345"/>
    </source>
</evidence>
<keyword evidence="8" id="KW-0732">Signal</keyword>
<organism evidence="11 12">
    <name type="scientific">Zygosaccharomyces bailii (strain CLIB 213 / ATCC 58445 / CBS 680 / BCRC 21525 / NBRC 1098 / NCYC 1416 / NRRL Y-2227)</name>
    <dbReference type="NCBI Taxonomy" id="1333698"/>
    <lineage>
        <taxon>Eukaryota</taxon>
        <taxon>Fungi</taxon>
        <taxon>Dikarya</taxon>
        <taxon>Ascomycota</taxon>
        <taxon>Saccharomycotina</taxon>
        <taxon>Saccharomycetes</taxon>
        <taxon>Saccharomycetales</taxon>
        <taxon>Saccharomycetaceae</taxon>
        <taxon>Zygosaccharomyces</taxon>
    </lineage>
</organism>
<evidence type="ECO:0000313" key="12">
    <source>
        <dbReference type="Proteomes" id="UP000019375"/>
    </source>
</evidence>
<accession>A0A8J2XAQ0</accession>
<comment type="pathway">
    <text evidence="2 8">Protein modification; protein glycosylation.</text>
</comment>
<gene>
    <name evidence="11" type="ORF">BN860_03092g</name>
</gene>
<evidence type="ECO:0000259" key="10">
    <source>
        <dbReference type="Pfam" id="PF23358"/>
    </source>
</evidence>
<proteinExistence type="inferred from homology"/>
<dbReference type="Pfam" id="PF03345">
    <property type="entry name" value="OST48_N"/>
    <property type="match status" value="1"/>
</dbReference>
<feature type="domain" description="OST48 N-terminal" evidence="9">
    <location>
        <begin position="25"/>
        <end position="251"/>
    </location>
</feature>
<feature type="signal peptide" evidence="8">
    <location>
        <begin position="1"/>
        <end position="18"/>
    </location>
</feature>
<keyword evidence="12" id="KW-1185">Reference proteome</keyword>
<evidence type="ECO:0000256" key="5">
    <source>
        <dbReference type="ARBA" id="ARBA00022824"/>
    </source>
</evidence>
<evidence type="ECO:0000313" key="11">
    <source>
        <dbReference type="EMBL" id="CDF91619.1"/>
    </source>
</evidence>
<dbReference type="InterPro" id="IPR055457">
    <property type="entry name" value="OST48_N"/>
</dbReference>
<feature type="domain" description="OST48 middle" evidence="10">
    <location>
        <begin position="266"/>
        <end position="409"/>
    </location>
</feature>
<evidence type="ECO:0000256" key="7">
    <source>
        <dbReference type="ARBA" id="ARBA00023136"/>
    </source>
</evidence>
<dbReference type="UniPathway" id="UPA00378"/>
<dbReference type="InterPro" id="IPR055459">
    <property type="entry name" value="OST48_MD"/>
</dbReference>
<dbReference type="InterPro" id="IPR005013">
    <property type="entry name" value="DDOST_48_kDa_subunit"/>
</dbReference>
<name>A0A8J2XAQ0_ZYGB2</name>
<dbReference type="AlphaFoldDB" id="A0A8J2XAQ0"/>
<feature type="transmembrane region" description="Helical" evidence="8">
    <location>
        <begin position="387"/>
        <end position="415"/>
    </location>
</feature>
<dbReference type="Proteomes" id="UP000019375">
    <property type="component" value="Unassembled WGS sequence"/>
</dbReference>
<evidence type="ECO:0000256" key="1">
    <source>
        <dbReference type="ARBA" id="ARBA00004479"/>
    </source>
</evidence>
<dbReference type="OrthoDB" id="29105at2759"/>
<keyword evidence="7 8" id="KW-0472">Membrane</keyword>
<comment type="subcellular location">
    <subcellularLocation>
        <location evidence="8">Endoplasmic reticulum membrane</location>
        <topology evidence="8">Single-pass type I membrane protein</topology>
    </subcellularLocation>
    <subcellularLocation>
        <location evidence="1">Membrane</location>
        <topology evidence="1">Single-pass type I membrane protein</topology>
    </subcellularLocation>
</comment>
<feature type="chain" id="PRO_5035338078" description="Dolichyl-diphosphooligosaccharide--protein glycosyltransferase subunit WBP1" evidence="8">
    <location>
        <begin position="19"/>
        <end position="425"/>
    </location>
</feature>
<reference evidence="12" key="1">
    <citation type="journal article" date="2013" name="Genome Announc.">
        <title>Genome sequence of the food spoilage yeast Zygosaccharomyces bailii CLIB 213(T).</title>
        <authorList>
            <person name="Galeote V."/>
            <person name="Bigey F."/>
            <person name="Devillers H."/>
            <person name="Neuveglise C."/>
            <person name="Dequin S."/>
        </authorList>
    </citation>
    <scope>NUCLEOTIDE SEQUENCE [LARGE SCALE GENOMIC DNA]</scope>
    <source>
        <strain evidence="12">CLIB 213 / ATCC 58445 / CBS 680 / CCRC 21525 / NBRC 1098 / NCYC 1416 / NRRL Y-2227</strain>
    </source>
</reference>
<evidence type="ECO:0000256" key="8">
    <source>
        <dbReference type="RuleBase" id="RU361142"/>
    </source>
</evidence>
<dbReference type="PANTHER" id="PTHR10830">
    <property type="entry name" value="DOLICHYL-DIPHOSPHOOLIGOSACCHARIDE--PROTEIN GLYCOSYLTRANSFERASE 48 KDA SUBUNIT"/>
    <property type="match status" value="1"/>
</dbReference>
<evidence type="ECO:0000256" key="4">
    <source>
        <dbReference type="ARBA" id="ARBA00022692"/>
    </source>
</evidence>
<protein>
    <recommendedName>
        <fullName evidence="8">Dolichyl-diphosphooligosaccharide--protein glycosyltransferase subunit WBP1</fullName>
        <shortName evidence="8">Oligosaccharyl transferase subunit WBP1</shortName>
    </recommendedName>
</protein>